<feature type="transmembrane region" description="Helical" evidence="1">
    <location>
        <begin position="51"/>
        <end position="69"/>
    </location>
</feature>
<keyword evidence="1" id="KW-0472">Membrane</keyword>
<gene>
    <name evidence="2" type="ORF">GCM10023185_09100</name>
</gene>
<evidence type="ECO:0000256" key="1">
    <source>
        <dbReference type="SAM" id="Phobius"/>
    </source>
</evidence>
<accession>A0ABP8I3Z1</accession>
<reference evidence="3" key="1">
    <citation type="journal article" date="2019" name="Int. J. Syst. Evol. Microbiol.">
        <title>The Global Catalogue of Microorganisms (GCM) 10K type strain sequencing project: providing services to taxonomists for standard genome sequencing and annotation.</title>
        <authorList>
            <consortium name="The Broad Institute Genomics Platform"/>
            <consortium name="The Broad Institute Genome Sequencing Center for Infectious Disease"/>
            <person name="Wu L."/>
            <person name="Ma J."/>
        </authorList>
    </citation>
    <scope>NUCLEOTIDE SEQUENCE [LARGE SCALE GENOMIC DNA]</scope>
    <source>
        <strain evidence="3">JCM 17923</strain>
    </source>
</reference>
<keyword evidence="1" id="KW-1133">Transmembrane helix</keyword>
<evidence type="ECO:0000313" key="2">
    <source>
        <dbReference type="EMBL" id="GAA4350919.1"/>
    </source>
</evidence>
<keyword evidence="1" id="KW-0812">Transmembrane</keyword>
<organism evidence="2 3">
    <name type="scientific">Hymenobacter saemangeumensis</name>
    <dbReference type="NCBI Taxonomy" id="1084522"/>
    <lineage>
        <taxon>Bacteria</taxon>
        <taxon>Pseudomonadati</taxon>
        <taxon>Bacteroidota</taxon>
        <taxon>Cytophagia</taxon>
        <taxon>Cytophagales</taxon>
        <taxon>Hymenobacteraceae</taxon>
        <taxon>Hymenobacter</taxon>
    </lineage>
</organism>
<feature type="transmembrane region" description="Helical" evidence="1">
    <location>
        <begin position="20"/>
        <end position="39"/>
    </location>
</feature>
<keyword evidence="3" id="KW-1185">Reference proteome</keyword>
<protein>
    <recommendedName>
        <fullName evidence="4">DUF2029 domain-containing protein</fullName>
    </recommendedName>
</protein>
<evidence type="ECO:0008006" key="4">
    <source>
        <dbReference type="Google" id="ProtNLM"/>
    </source>
</evidence>
<feature type="transmembrane region" description="Helical" evidence="1">
    <location>
        <begin position="247"/>
        <end position="270"/>
    </location>
</feature>
<feature type="transmembrane region" description="Helical" evidence="1">
    <location>
        <begin position="413"/>
        <end position="432"/>
    </location>
</feature>
<feature type="transmembrane region" description="Helical" evidence="1">
    <location>
        <begin position="194"/>
        <end position="213"/>
    </location>
</feature>
<name>A0ABP8I3Z1_9BACT</name>
<proteinExistence type="predicted"/>
<dbReference type="EMBL" id="BAABGZ010000013">
    <property type="protein sequence ID" value="GAA4350919.1"/>
    <property type="molecule type" value="Genomic_DNA"/>
</dbReference>
<feature type="transmembrane region" description="Helical" evidence="1">
    <location>
        <begin position="387"/>
        <end position="407"/>
    </location>
</feature>
<feature type="transmembrane region" description="Helical" evidence="1">
    <location>
        <begin position="220"/>
        <end position="241"/>
    </location>
</feature>
<feature type="transmembrane region" description="Helical" evidence="1">
    <location>
        <begin position="360"/>
        <end position="380"/>
    </location>
</feature>
<comment type="caution">
    <text evidence="2">The sequence shown here is derived from an EMBL/GenBank/DDBJ whole genome shotgun (WGS) entry which is preliminary data.</text>
</comment>
<sequence length="443" mass="49992">MPPMRLDFLSALTRPQLRSWGWLLGCWLATWAELCLMTSEMNYFGPYWSPVAVLGAGVLLCACALGFWLDKPLVSLAAENTIRRIPVAGLLLLLGDVRVLYIQAPIIARLPIDLRYSDVITILQTYVARFRSGEVVYRYLTNLDYPLFPNHLPLQWLPYVPADTLGIDYRWWSMGLLLLLGFGAYQLLLARQPFTWLEFGLKAVLPALLIVQLVSSNRDLYSLTCEPTIICYYCLLATSVLTRSAPLQGVALVLCLLSRYSVLFWVPFYLWVLWREMGRRHAIAVAGITAAGIIGIYVVPFLSKDWTIFTHALSEYRIATLGEWSRGDATQGPVHLYSGVGMAAWFHTYAGGELADKIALLQRTHVVLSVGVVGLAAWLYYRLRHRLNYQIAALLALKLYLTVFYTFLQIPYLYLTSLGLFISLFVVMTVGFRRAEPAGTVRA</sequence>
<feature type="transmembrane region" description="Helical" evidence="1">
    <location>
        <begin position="282"/>
        <end position="303"/>
    </location>
</feature>
<dbReference type="Proteomes" id="UP001501153">
    <property type="component" value="Unassembled WGS sequence"/>
</dbReference>
<feature type="transmembrane region" description="Helical" evidence="1">
    <location>
        <begin position="171"/>
        <end position="188"/>
    </location>
</feature>
<evidence type="ECO:0000313" key="3">
    <source>
        <dbReference type="Proteomes" id="UP001501153"/>
    </source>
</evidence>